<keyword evidence="1" id="KW-0812">Transmembrane</keyword>
<keyword evidence="1" id="KW-0472">Membrane</keyword>
<evidence type="ECO:0000259" key="2">
    <source>
        <dbReference type="Pfam" id="PF07853"/>
    </source>
</evidence>
<dbReference type="RefSeq" id="WP_344817872.1">
    <property type="nucleotide sequence ID" value="NZ_BAABCP010000001.1"/>
</dbReference>
<feature type="domain" description="DUF1648" evidence="2">
    <location>
        <begin position="23"/>
        <end position="65"/>
    </location>
</feature>
<feature type="transmembrane region" description="Helical" evidence="1">
    <location>
        <begin position="199"/>
        <end position="219"/>
    </location>
</feature>
<comment type="caution">
    <text evidence="3">The sequence shown here is derived from an EMBL/GenBank/DDBJ whole genome shotgun (WGS) entry which is preliminary data.</text>
</comment>
<evidence type="ECO:0000256" key="1">
    <source>
        <dbReference type="SAM" id="Phobius"/>
    </source>
</evidence>
<feature type="transmembrane region" description="Helical" evidence="1">
    <location>
        <begin position="225"/>
        <end position="245"/>
    </location>
</feature>
<feature type="transmembrane region" description="Helical" evidence="1">
    <location>
        <begin position="58"/>
        <end position="82"/>
    </location>
</feature>
<accession>A0ABP7MS39</accession>
<feature type="transmembrane region" description="Helical" evidence="1">
    <location>
        <begin position="12"/>
        <end position="35"/>
    </location>
</feature>
<protein>
    <submittedName>
        <fullName evidence="3">DUF1648 domain-containing protein</fullName>
    </submittedName>
</protein>
<keyword evidence="1" id="KW-1133">Transmembrane helix</keyword>
<dbReference type="Pfam" id="PF07853">
    <property type="entry name" value="DUF1648"/>
    <property type="match status" value="1"/>
</dbReference>
<feature type="transmembrane region" description="Helical" evidence="1">
    <location>
        <begin position="103"/>
        <end position="126"/>
    </location>
</feature>
<dbReference type="Proteomes" id="UP001501591">
    <property type="component" value="Unassembled WGS sequence"/>
</dbReference>
<keyword evidence="4" id="KW-1185">Reference proteome</keyword>
<evidence type="ECO:0000313" key="3">
    <source>
        <dbReference type="EMBL" id="GAA3928768.1"/>
    </source>
</evidence>
<sequence length="342" mass="35582">MTDDVRRSRNAFLVVGVILPLAIVVVSTAVIATWLPELPDPIATHWGTGGVDGFGPKWAAIALPLGLGAGMVALMALLGVFGHRLPQSGAKPQVQAWGPMSRLLGGIGLGSGLLASCAGLVTAGVQRGLADAADAPDIGGWMLLSLGLLVVGTVLGWFLQPRSPERRAGEGEGEAVEGIPLAATERAAWFGTAMMARGAVIALSAAVLLTVLLSFAVFAEEAAGGWIMLGVSALLIVLTVTMLVFRVRVNAAGLRVRSVLGWPSTRIPLEAITKVEVVDIAPMAEFGGWGWRFGPDGRRGVVLRAGEALQVTHERGRIFVVTVDGAQEAASVLESLRERAGR</sequence>
<dbReference type="EMBL" id="BAABCP010000001">
    <property type="protein sequence ID" value="GAA3928768.1"/>
    <property type="molecule type" value="Genomic_DNA"/>
</dbReference>
<dbReference type="InterPro" id="IPR012867">
    <property type="entry name" value="DUF1648"/>
</dbReference>
<gene>
    <name evidence="3" type="ORF">GCM10022383_04530</name>
</gene>
<name>A0ABP7MS39_9MICO</name>
<feature type="transmembrane region" description="Helical" evidence="1">
    <location>
        <begin position="138"/>
        <end position="159"/>
    </location>
</feature>
<proteinExistence type="predicted"/>
<reference evidence="4" key="1">
    <citation type="journal article" date="2019" name="Int. J. Syst. Evol. Microbiol.">
        <title>The Global Catalogue of Microorganisms (GCM) 10K type strain sequencing project: providing services to taxonomists for standard genome sequencing and annotation.</title>
        <authorList>
            <consortium name="The Broad Institute Genomics Platform"/>
            <consortium name="The Broad Institute Genome Sequencing Center for Infectious Disease"/>
            <person name="Wu L."/>
            <person name="Ma J."/>
        </authorList>
    </citation>
    <scope>NUCLEOTIDE SEQUENCE [LARGE SCALE GENOMIC DNA]</scope>
    <source>
        <strain evidence="4">JCM 17024</strain>
    </source>
</reference>
<evidence type="ECO:0000313" key="4">
    <source>
        <dbReference type="Proteomes" id="UP001501591"/>
    </source>
</evidence>
<organism evidence="3 4">
    <name type="scientific">Microbacterium soli</name>
    <dbReference type="NCBI Taxonomy" id="446075"/>
    <lineage>
        <taxon>Bacteria</taxon>
        <taxon>Bacillati</taxon>
        <taxon>Actinomycetota</taxon>
        <taxon>Actinomycetes</taxon>
        <taxon>Micrococcales</taxon>
        <taxon>Microbacteriaceae</taxon>
        <taxon>Microbacterium</taxon>
    </lineage>
</organism>